<evidence type="ECO:0000256" key="2">
    <source>
        <dbReference type="ARBA" id="ARBA00022803"/>
    </source>
</evidence>
<dbReference type="Pfam" id="PF00515">
    <property type="entry name" value="TPR_1"/>
    <property type="match status" value="1"/>
</dbReference>
<dbReference type="SUPFAM" id="SSF48452">
    <property type="entry name" value="TPR-like"/>
    <property type="match status" value="1"/>
</dbReference>
<evidence type="ECO:0000313" key="5">
    <source>
        <dbReference type="Proteomes" id="UP000218335"/>
    </source>
</evidence>
<keyword evidence="1" id="KW-0677">Repeat</keyword>
<dbReference type="InterPro" id="IPR052346">
    <property type="entry name" value="O-mannosyl-transferase_TMTC"/>
</dbReference>
<keyword evidence="2 3" id="KW-0802">TPR repeat</keyword>
<feature type="repeat" description="TPR" evidence="3">
    <location>
        <begin position="67"/>
        <end position="100"/>
    </location>
</feature>
<dbReference type="PANTHER" id="PTHR44227">
    <property type="match status" value="1"/>
</dbReference>
<reference evidence="4 5" key="1">
    <citation type="journal article" date="2017" name="PLoS ONE">
        <title>Development of a real-time PCR for detection of Staphylococcus pseudintermedius using a novel automated comparison of whole-genome sequences.</title>
        <authorList>
            <person name="Verstappen K.M."/>
            <person name="Huijbregts L."/>
            <person name="Spaninks M."/>
            <person name="Wagenaar J.A."/>
            <person name="Fluit A.C."/>
            <person name="Duim B."/>
        </authorList>
    </citation>
    <scope>NUCLEOTIDE SEQUENCE [LARGE SCALE GENOMIC DNA]</scope>
    <source>
        <strain evidence="4 5">215070706401-1</strain>
    </source>
</reference>
<name>A0A2A4H1G8_9STAP</name>
<comment type="caution">
    <text evidence="4">The sequence shown here is derived from an EMBL/GenBank/DDBJ whole genome shotgun (WGS) entry which is preliminary data.</text>
</comment>
<proteinExistence type="predicted"/>
<organism evidence="4 5">
    <name type="scientific">Staphylococcus delphini</name>
    <dbReference type="NCBI Taxonomy" id="53344"/>
    <lineage>
        <taxon>Bacteria</taxon>
        <taxon>Bacillati</taxon>
        <taxon>Bacillota</taxon>
        <taxon>Bacilli</taxon>
        <taxon>Bacillales</taxon>
        <taxon>Staphylococcaceae</taxon>
        <taxon>Staphylococcus</taxon>
        <taxon>Staphylococcus intermedius group</taxon>
    </lineage>
</organism>
<evidence type="ECO:0000256" key="1">
    <source>
        <dbReference type="ARBA" id="ARBA00022737"/>
    </source>
</evidence>
<dbReference type="Pfam" id="PF14559">
    <property type="entry name" value="TPR_19"/>
    <property type="match status" value="1"/>
</dbReference>
<dbReference type="PANTHER" id="PTHR44227:SF3">
    <property type="entry name" value="PROTEIN O-MANNOSYL-TRANSFERASE TMTC4"/>
    <property type="match status" value="1"/>
</dbReference>
<dbReference type="AlphaFoldDB" id="A0A2A4H1G8"/>
<dbReference type="Proteomes" id="UP000218335">
    <property type="component" value="Unassembled WGS sequence"/>
</dbReference>
<dbReference type="Gene3D" id="1.25.40.10">
    <property type="entry name" value="Tetratricopeptide repeat domain"/>
    <property type="match status" value="2"/>
</dbReference>
<gene>
    <name evidence="4" type="ORF">B5C08_01355</name>
</gene>
<dbReference type="EMBL" id="MWUU01000001">
    <property type="protein sequence ID" value="PCF57409.1"/>
    <property type="molecule type" value="Genomic_DNA"/>
</dbReference>
<dbReference type="PROSITE" id="PS50005">
    <property type="entry name" value="TPR"/>
    <property type="match status" value="2"/>
</dbReference>
<evidence type="ECO:0000313" key="4">
    <source>
        <dbReference type="EMBL" id="PCF57409.1"/>
    </source>
</evidence>
<accession>A0A2A4H1G8</accession>
<dbReference type="Pfam" id="PF13181">
    <property type="entry name" value="TPR_8"/>
    <property type="match status" value="2"/>
</dbReference>
<dbReference type="InterPro" id="IPR019734">
    <property type="entry name" value="TPR_rpt"/>
</dbReference>
<evidence type="ECO:0000256" key="3">
    <source>
        <dbReference type="PROSITE-ProRule" id="PRU00339"/>
    </source>
</evidence>
<dbReference type="SMART" id="SM00028">
    <property type="entry name" value="TPR"/>
    <property type="match status" value="5"/>
</dbReference>
<sequence>MELEQIHQLIQQGQFERALQESFNNIEAHPDDVENYINSGVLLAEAGEIEKAERFFQRALTIKPDNGVIYYNLANVYFNEGRFQEAVKLYQEALSHHVDHKDTHYMLGLSLIQLDAKKQALPYLMRAAELDAQFEDLEVQFQFALLMCELEMFDQAIPILNQILEHDPQHADAQYNLTLALYMLNENIDAAIQGFERAVQMDAQHLLSQHALKTFRLIKAEEEA</sequence>
<protein>
    <submittedName>
        <fullName evidence="4">Uncharacterized protein</fullName>
    </submittedName>
</protein>
<dbReference type="InterPro" id="IPR011990">
    <property type="entry name" value="TPR-like_helical_dom_sf"/>
</dbReference>
<dbReference type="RefSeq" id="WP_096592078.1">
    <property type="nucleotide sequence ID" value="NZ_MWRM01000001.1"/>
</dbReference>
<dbReference type="PROSITE" id="PS50293">
    <property type="entry name" value="TPR_REGION"/>
    <property type="match status" value="2"/>
</dbReference>
<feature type="repeat" description="TPR" evidence="3">
    <location>
        <begin position="33"/>
        <end position="66"/>
    </location>
</feature>